<proteinExistence type="predicted"/>
<dbReference type="InterPro" id="IPR055170">
    <property type="entry name" value="GFO_IDH_MocA-like_dom"/>
</dbReference>
<dbReference type="InterPro" id="IPR000683">
    <property type="entry name" value="Gfo/Idh/MocA-like_OxRdtase_N"/>
</dbReference>
<dbReference type="Pfam" id="PF01408">
    <property type="entry name" value="GFO_IDH_MocA"/>
    <property type="match status" value="1"/>
</dbReference>
<reference evidence="4 5" key="1">
    <citation type="submission" date="2023-10" db="EMBL/GenBank/DDBJ databases">
        <title>Rubellicoccus peritrichatus gen. nov., sp. nov., isolated from an algae of coral reef tank.</title>
        <authorList>
            <person name="Luo J."/>
        </authorList>
    </citation>
    <scope>NUCLEOTIDE SEQUENCE [LARGE SCALE GENOMIC DNA]</scope>
    <source>
        <strain evidence="4 5">CR14</strain>
    </source>
</reference>
<dbReference type="GO" id="GO:0000166">
    <property type="term" value="F:nucleotide binding"/>
    <property type="evidence" value="ECO:0007669"/>
    <property type="project" value="InterPro"/>
</dbReference>
<keyword evidence="5" id="KW-1185">Reference proteome</keyword>
<dbReference type="Gene3D" id="3.40.50.720">
    <property type="entry name" value="NAD(P)-binding Rossmann-like Domain"/>
    <property type="match status" value="1"/>
</dbReference>
<dbReference type="GO" id="GO:0016491">
    <property type="term" value="F:oxidoreductase activity"/>
    <property type="evidence" value="ECO:0007669"/>
    <property type="project" value="UniProtKB-KW"/>
</dbReference>
<dbReference type="SUPFAM" id="SSF51735">
    <property type="entry name" value="NAD(P)-binding Rossmann-fold domains"/>
    <property type="match status" value="1"/>
</dbReference>
<dbReference type="InterPro" id="IPR036291">
    <property type="entry name" value="NAD(P)-bd_dom_sf"/>
</dbReference>
<dbReference type="AlphaFoldDB" id="A0AAQ3L6R4"/>
<dbReference type="SUPFAM" id="SSF55347">
    <property type="entry name" value="Glyceraldehyde-3-phosphate dehydrogenase-like, C-terminal domain"/>
    <property type="match status" value="1"/>
</dbReference>
<dbReference type="InterPro" id="IPR050463">
    <property type="entry name" value="Gfo/Idh/MocA_oxidrdct_glycsds"/>
</dbReference>
<dbReference type="PANTHER" id="PTHR43818">
    <property type="entry name" value="BCDNA.GH03377"/>
    <property type="match status" value="1"/>
</dbReference>
<dbReference type="RefSeq" id="WP_317831692.1">
    <property type="nucleotide sequence ID" value="NZ_CP136920.1"/>
</dbReference>
<evidence type="ECO:0000313" key="4">
    <source>
        <dbReference type="EMBL" id="WOO39702.1"/>
    </source>
</evidence>
<sequence>MANLSDGMNYAPTAAKPKPVVEAGEFKFAAAFFDHGHIYGQINGLTEAGGELKTIFDPNPERIESLKEKFPEAKVASDFNEILEDDEIKLVAAAAIPNLRCEIGCQTMKAGKDYFTDKCPFTSLEQLEEAKTVAEQTGQKYMVYYSERLHVESAWYVDQLIQDGAIGDIVHMEIFGPHRLSKAGRPDWFFDKAQYGGILTDIASHQFDQFLHYARCDEGKIAHARVDNRANQDKPGLEDVGQAVLILDNGVQCFSRVNWFTPDGMRGWGDGRSFITGTKGTIEIRKYFDFGRDNSGNLIFLADQNGDQELQVSGQVGFPFFGQLILDCLNRTENAMTQHHAFQAARLSLEAQAFADAARS</sequence>
<dbReference type="Gene3D" id="3.30.360.10">
    <property type="entry name" value="Dihydrodipicolinate Reductase, domain 2"/>
    <property type="match status" value="1"/>
</dbReference>
<feature type="domain" description="Gfo/Idh/MocA-like oxidoreductase N-terminal" evidence="2">
    <location>
        <begin position="49"/>
        <end position="145"/>
    </location>
</feature>
<dbReference type="Pfam" id="PF22725">
    <property type="entry name" value="GFO_IDH_MocA_C3"/>
    <property type="match status" value="1"/>
</dbReference>
<dbReference type="Proteomes" id="UP001304300">
    <property type="component" value="Chromosome"/>
</dbReference>
<name>A0AAQ3L6R4_9BACT</name>
<evidence type="ECO:0000259" key="3">
    <source>
        <dbReference type="Pfam" id="PF22725"/>
    </source>
</evidence>
<evidence type="ECO:0000313" key="5">
    <source>
        <dbReference type="Proteomes" id="UP001304300"/>
    </source>
</evidence>
<organism evidence="4 5">
    <name type="scientific">Rubellicoccus peritrichatus</name>
    <dbReference type="NCBI Taxonomy" id="3080537"/>
    <lineage>
        <taxon>Bacteria</taxon>
        <taxon>Pseudomonadati</taxon>
        <taxon>Verrucomicrobiota</taxon>
        <taxon>Opitutia</taxon>
        <taxon>Puniceicoccales</taxon>
        <taxon>Cerasicoccaceae</taxon>
        <taxon>Rubellicoccus</taxon>
    </lineage>
</organism>
<protein>
    <submittedName>
        <fullName evidence="4">Gfo/Idh/MocA family oxidoreductase</fullName>
    </submittedName>
</protein>
<dbReference type="PANTHER" id="PTHR43818:SF11">
    <property type="entry name" value="BCDNA.GH03377"/>
    <property type="match status" value="1"/>
</dbReference>
<evidence type="ECO:0000259" key="2">
    <source>
        <dbReference type="Pfam" id="PF01408"/>
    </source>
</evidence>
<evidence type="ECO:0000256" key="1">
    <source>
        <dbReference type="ARBA" id="ARBA00023002"/>
    </source>
</evidence>
<gene>
    <name evidence="4" type="ORF">RZN69_13850</name>
</gene>
<keyword evidence="1" id="KW-0560">Oxidoreductase</keyword>
<dbReference type="KEGG" id="puo:RZN69_13850"/>
<dbReference type="EMBL" id="CP136920">
    <property type="protein sequence ID" value="WOO39702.1"/>
    <property type="molecule type" value="Genomic_DNA"/>
</dbReference>
<accession>A0AAQ3L6R4</accession>
<feature type="domain" description="GFO/IDH/MocA-like oxidoreductase" evidence="3">
    <location>
        <begin position="157"/>
        <end position="283"/>
    </location>
</feature>